<keyword evidence="3" id="KW-1185">Reference proteome</keyword>
<evidence type="ECO:0000313" key="3">
    <source>
        <dbReference type="Proteomes" id="UP000663181"/>
    </source>
</evidence>
<sequence>MSQTANAVLQDRAISHEIDLRRYTSGVAQRMVALLNKTDTRLTAQLTEALLQIDRDSFTVERLDALLASVRAVNAQAYAAILAAMDPEVKAAAKLEVSAQSVAWRAAVPAVVQAHFPIAGVSADQVYAAALSRPFQGRLLRDWASNLEASRLTLIRNTVRAGYVEGKTTSEIIQTIRGTRAMGYRDGILQRGRQEVATVVQTALSHTAQLARQSMTDANKDLVKATGWVATLDTKTSPQCRIRDGLLYTCDTHKPIGHSIPWGEGPGRIHFNCRSVSVPVLKSWKELGIPADEMPAGTRASMDGQVPAEQTYAEWFAKQSAGRQDDILGPERAAMYRSGKVSFDKFYSAKGTFLTLDQLEVRIGG</sequence>
<organism evidence="2 3">
    <name type="scientific">Dyella caseinilytica</name>
    <dbReference type="NCBI Taxonomy" id="1849581"/>
    <lineage>
        <taxon>Bacteria</taxon>
        <taxon>Pseudomonadati</taxon>
        <taxon>Pseudomonadota</taxon>
        <taxon>Gammaproteobacteria</taxon>
        <taxon>Lysobacterales</taxon>
        <taxon>Rhodanobacteraceae</taxon>
        <taxon>Dyella</taxon>
    </lineage>
</organism>
<dbReference type="InterPro" id="IPR006528">
    <property type="entry name" value="Phage_head_morphogenesis_dom"/>
</dbReference>
<dbReference type="PIRSF" id="PIRSF034565">
    <property type="entry name" value="UCP034565"/>
    <property type="match status" value="1"/>
</dbReference>
<evidence type="ECO:0000313" key="2">
    <source>
        <dbReference type="EMBL" id="QRN52399.1"/>
    </source>
</evidence>
<dbReference type="InterPro" id="IPR017029">
    <property type="entry name" value="Phage_head_put"/>
</dbReference>
<accession>A0ABX7GPP1</accession>
<evidence type="ECO:0000259" key="1">
    <source>
        <dbReference type="Pfam" id="PF04233"/>
    </source>
</evidence>
<feature type="domain" description="Phage head morphogenesis" evidence="1">
    <location>
        <begin position="155"/>
        <end position="276"/>
    </location>
</feature>
<dbReference type="Proteomes" id="UP000663181">
    <property type="component" value="Chromosome"/>
</dbReference>
<gene>
    <name evidence="2" type="ORF">ISN74_13025</name>
</gene>
<name>A0ABX7GPP1_9GAMM</name>
<proteinExistence type="predicted"/>
<dbReference type="Pfam" id="PF04233">
    <property type="entry name" value="Phage_Mu_F"/>
    <property type="match status" value="1"/>
</dbReference>
<reference evidence="2 3" key="1">
    <citation type="submission" date="2020-10" db="EMBL/GenBank/DDBJ databases">
        <title>Phylogeny of dyella-like bacteria.</title>
        <authorList>
            <person name="Fu J."/>
        </authorList>
    </citation>
    <scope>NUCLEOTIDE SEQUENCE [LARGE SCALE GENOMIC DNA]</scope>
    <source>
        <strain evidence="2 3">DHOB09</strain>
    </source>
</reference>
<protein>
    <recommendedName>
        <fullName evidence="1">Phage head morphogenesis domain-containing protein</fullName>
    </recommendedName>
</protein>
<dbReference type="EMBL" id="CP064030">
    <property type="protein sequence ID" value="QRN52399.1"/>
    <property type="molecule type" value="Genomic_DNA"/>
</dbReference>